<evidence type="ECO:0000256" key="1">
    <source>
        <dbReference type="SAM" id="MobiDB-lite"/>
    </source>
</evidence>
<evidence type="ECO:0000313" key="3">
    <source>
        <dbReference type="Proteomes" id="UP001189429"/>
    </source>
</evidence>
<dbReference type="Proteomes" id="UP001189429">
    <property type="component" value="Unassembled WGS sequence"/>
</dbReference>
<evidence type="ECO:0000313" key="2">
    <source>
        <dbReference type="EMBL" id="CAK0845674.1"/>
    </source>
</evidence>
<protein>
    <submittedName>
        <fullName evidence="2">Uncharacterized protein</fullName>
    </submittedName>
</protein>
<proteinExistence type="predicted"/>
<feature type="region of interest" description="Disordered" evidence="1">
    <location>
        <begin position="253"/>
        <end position="310"/>
    </location>
</feature>
<gene>
    <name evidence="2" type="ORF">PCOR1329_LOCUS39395</name>
</gene>
<dbReference type="EMBL" id="CAUYUJ010014756">
    <property type="protein sequence ID" value="CAK0845674.1"/>
    <property type="molecule type" value="Genomic_DNA"/>
</dbReference>
<feature type="compositionally biased region" description="Low complexity" evidence="1">
    <location>
        <begin position="300"/>
        <end position="310"/>
    </location>
</feature>
<reference evidence="2" key="1">
    <citation type="submission" date="2023-10" db="EMBL/GenBank/DDBJ databases">
        <authorList>
            <person name="Chen Y."/>
            <person name="Shah S."/>
            <person name="Dougan E. K."/>
            <person name="Thang M."/>
            <person name="Chan C."/>
        </authorList>
    </citation>
    <scope>NUCLEOTIDE SEQUENCE [LARGE SCALE GENOMIC DNA]</scope>
</reference>
<sequence length="310" mass="33170">MLLLKMLTRAVCLHKLDWKRDSLEFMCVDGLATENIDTLAVGAAGRNGTPVVFRRVFEMVVLGNLVDIKGSARRSLDHRFLKAEGCYWASWSIVLHNTVLLTQAIMSNEATANVGALLWSSGECPSLYELAPRVPAELAPGVARALRRSPHDPSSSPTACESAAGPELAAAVGRLADPRTGPRRYGRPLRSWSRTAPSWCAARPPCRRCGRWRAHPSHVPGPVRGGLDGQAPAQEVLTPGALARELDRYCGRGGARAGRRGEEGGGPAEGEDQLHITTDLNQLFAMPPSGYAQPDSQLTAASAARAPAEA</sequence>
<accession>A0ABN9TKC2</accession>
<organism evidence="2 3">
    <name type="scientific">Prorocentrum cordatum</name>
    <dbReference type="NCBI Taxonomy" id="2364126"/>
    <lineage>
        <taxon>Eukaryota</taxon>
        <taxon>Sar</taxon>
        <taxon>Alveolata</taxon>
        <taxon>Dinophyceae</taxon>
        <taxon>Prorocentrales</taxon>
        <taxon>Prorocentraceae</taxon>
        <taxon>Prorocentrum</taxon>
    </lineage>
</organism>
<keyword evidence="3" id="KW-1185">Reference proteome</keyword>
<comment type="caution">
    <text evidence="2">The sequence shown here is derived from an EMBL/GenBank/DDBJ whole genome shotgun (WGS) entry which is preliminary data.</text>
</comment>
<name>A0ABN9TKC2_9DINO</name>